<protein>
    <recommendedName>
        <fullName evidence="3">alcohol dehydrogenase</fullName>
        <ecNumber evidence="3">1.1.1.1</ecNumber>
    </recommendedName>
</protein>
<dbReference type="SUPFAM" id="SSF51735">
    <property type="entry name" value="NAD(P)-binding Rossmann-fold domains"/>
    <property type="match status" value="1"/>
</dbReference>
<proteinExistence type="inferred from homology"/>
<comment type="catalytic activity">
    <reaction evidence="8">
        <text>a primary alcohol + NAD(+) = an aldehyde + NADH + H(+)</text>
        <dbReference type="Rhea" id="RHEA:10736"/>
        <dbReference type="ChEBI" id="CHEBI:15378"/>
        <dbReference type="ChEBI" id="CHEBI:15734"/>
        <dbReference type="ChEBI" id="CHEBI:17478"/>
        <dbReference type="ChEBI" id="CHEBI:57540"/>
        <dbReference type="ChEBI" id="CHEBI:57945"/>
        <dbReference type="EC" id="1.1.1.1"/>
    </reaction>
</comment>
<organism evidence="10 11">
    <name type="scientific">Amycolatopsis balhimycina DSM 5908</name>
    <dbReference type="NCBI Taxonomy" id="1081091"/>
    <lineage>
        <taxon>Bacteria</taxon>
        <taxon>Bacillati</taxon>
        <taxon>Actinomycetota</taxon>
        <taxon>Actinomycetes</taxon>
        <taxon>Pseudonocardiales</taxon>
        <taxon>Pseudonocardiaceae</taxon>
        <taxon>Amycolatopsis</taxon>
    </lineage>
</organism>
<dbReference type="InterPro" id="IPR036291">
    <property type="entry name" value="NAD(P)-bd_dom_sf"/>
</dbReference>
<comment type="cofactor">
    <cofactor evidence="1">
        <name>Zn(2+)</name>
        <dbReference type="ChEBI" id="CHEBI:29105"/>
    </cofactor>
</comment>
<evidence type="ECO:0000256" key="3">
    <source>
        <dbReference type="ARBA" id="ARBA00013190"/>
    </source>
</evidence>
<dbReference type="Gene3D" id="3.90.180.10">
    <property type="entry name" value="Medium-chain alcohol dehydrogenases, catalytic domain"/>
    <property type="match status" value="1"/>
</dbReference>
<dbReference type="PANTHER" id="PTHR42940">
    <property type="entry name" value="ALCOHOL DEHYDROGENASE 1-RELATED"/>
    <property type="match status" value="1"/>
</dbReference>
<evidence type="ECO:0000256" key="4">
    <source>
        <dbReference type="ARBA" id="ARBA00022723"/>
    </source>
</evidence>
<dbReference type="InterPro" id="IPR020843">
    <property type="entry name" value="ER"/>
</dbReference>
<name>A0A428WM74_AMYBA</name>
<dbReference type="Pfam" id="PF00107">
    <property type="entry name" value="ADH_zinc_N"/>
    <property type="match status" value="1"/>
</dbReference>
<dbReference type="OrthoDB" id="9792162at2"/>
<accession>A0A428WM74</accession>
<comment type="similarity">
    <text evidence="2">Belongs to the zinc-containing alcohol dehydrogenase family.</text>
</comment>
<evidence type="ECO:0000256" key="5">
    <source>
        <dbReference type="ARBA" id="ARBA00022833"/>
    </source>
</evidence>
<dbReference type="RefSeq" id="WP_020639890.1">
    <property type="nucleotide sequence ID" value="NZ_QHHU01000021.1"/>
</dbReference>
<evidence type="ECO:0000313" key="11">
    <source>
        <dbReference type="Proteomes" id="UP000286716"/>
    </source>
</evidence>
<dbReference type="Pfam" id="PF08240">
    <property type="entry name" value="ADH_N"/>
    <property type="match status" value="1"/>
</dbReference>
<evidence type="ECO:0000256" key="2">
    <source>
        <dbReference type="ARBA" id="ARBA00008072"/>
    </source>
</evidence>
<dbReference type="InterPro" id="IPR013154">
    <property type="entry name" value="ADH-like_N"/>
</dbReference>
<reference evidence="10 11" key="1">
    <citation type="submission" date="2018-05" db="EMBL/GenBank/DDBJ databases">
        <title>Evolution of GPA BGCs.</title>
        <authorList>
            <person name="Waglechner N."/>
            <person name="Wright G.D."/>
        </authorList>
    </citation>
    <scope>NUCLEOTIDE SEQUENCE [LARGE SCALE GENOMIC DNA]</scope>
    <source>
        <strain evidence="10 11">DSM 5908</strain>
    </source>
</reference>
<dbReference type="InterPro" id="IPR013149">
    <property type="entry name" value="ADH-like_C"/>
</dbReference>
<dbReference type="EMBL" id="QHHU01000021">
    <property type="protein sequence ID" value="RSM44194.1"/>
    <property type="molecule type" value="Genomic_DNA"/>
</dbReference>
<keyword evidence="11" id="KW-1185">Reference proteome</keyword>
<dbReference type="Proteomes" id="UP000286716">
    <property type="component" value="Unassembled WGS sequence"/>
</dbReference>
<evidence type="ECO:0000256" key="8">
    <source>
        <dbReference type="ARBA" id="ARBA00049243"/>
    </source>
</evidence>
<dbReference type="EC" id="1.1.1.1" evidence="3"/>
<evidence type="ECO:0000256" key="7">
    <source>
        <dbReference type="ARBA" id="ARBA00049164"/>
    </source>
</evidence>
<dbReference type="SUPFAM" id="SSF50129">
    <property type="entry name" value="GroES-like"/>
    <property type="match status" value="1"/>
</dbReference>
<evidence type="ECO:0000256" key="1">
    <source>
        <dbReference type="ARBA" id="ARBA00001947"/>
    </source>
</evidence>
<feature type="domain" description="Enoyl reductase (ER)" evidence="9">
    <location>
        <begin position="28"/>
        <end position="370"/>
    </location>
</feature>
<gene>
    <name evidence="10" type="ORF">DMA12_16735</name>
</gene>
<dbReference type="PANTHER" id="PTHR42940:SF8">
    <property type="entry name" value="VACUOLAR PROTEIN SORTING-ASSOCIATED PROTEIN 11"/>
    <property type="match status" value="1"/>
</dbReference>
<dbReference type="GO" id="GO:0004022">
    <property type="term" value="F:alcohol dehydrogenase (NAD+) activity"/>
    <property type="evidence" value="ECO:0007669"/>
    <property type="project" value="UniProtKB-EC"/>
</dbReference>
<dbReference type="InterPro" id="IPR011032">
    <property type="entry name" value="GroES-like_sf"/>
</dbReference>
<keyword evidence="4" id="KW-0479">Metal-binding</keyword>
<keyword evidence="5" id="KW-0862">Zinc</keyword>
<keyword evidence="6" id="KW-0560">Oxidoreductase</keyword>
<sequence>MTTSPATVIEAPAAIPATMHAVRLYEYGGPEVLRYEEVPTPSPGPGEILIRMRAMAVNGWDIRWRSGHAPQVPGRPAPSLPFQLGREGAGEIVALGEGVSDRAVGERVVLLAAPACGRCVYCDRGDGGLCIGVELPGHTRFGCNAEYVTAQSGDVLVVPADGPAFTELAPILWAYATAQHMVKLARTGVGDVVVVTAAASSVGVAAMQLARLAGANLVIGLTRSADKHDEIRAAGADIVLDHRNPDAVERIRAFCGGRIGADVVLDAYGSEELVRFAIRATDLGGRIVLAATPAADVLTDTTALPLGLVFTKHLSILGSRGYSRGDQRQVLDLAVRGKISMPVAKTFPFDQIAAAHEAQAEAKHVGKIVLTV</sequence>
<dbReference type="AlphaFoldDB" id="A0A428WM74"/>
<evidence type="ECO:0000313" key="10">
    <source>
        <dbReference type="EMBL" id="RSM44194.1"/>
    </source>
</evidence>
<comment type="catalytic activity">
    <reaction evidence="7">
        <text>a secondary alcohol + NAD(+) = a ketone + NADH + H(+)</text>
        <dbReference type="Rhea" id="RHEA:10740"/>
        <dbReference type="ChEBI" id="CHEBI:15378"/>
        <dbReference type="ChEBI" id="CHEBI:17087"/>
        <dbReference type="ChEBI" id="CHEBI:35681"/>
        <dbReference type="ChEBI" id="CHEBI:57540"/>
        <dbReference type="ChEBI" id="CHEBI:57945"/>
        <dbReference type="EC" id="1.1.1.1"/>
    </reaction>
</comment>
<evidence type="ECO:0000256" key="6">
    <source>
        <dbReference type="ARBA" id="ARBA00023002"/>
    </source>
</evidence>
<evidence type="ECO:0000259" key="9">
    <source>
        <dbReference type="SMART" id="SM00829"/>
    </source>
</evidence>
<comment type="caution">
    <text evidence="10">The sequence shown here is derived from an EMBL/GenBank/DDBJ whole genome shotgun (WGS) entry which is preliminary data.</text>
</comment>
<dbReference type="SMART" id="SM00829">
    <property type="entry name" value="PKS_ER"/>
    <property type="match status" value="1"/>
</dbReference>
<dbReference type="GO" id="GO:0046872">
    <property type="term" value="F:metal ion binding"/>
    <property type="evidence" value="ECO:0007669"/>
    <property type="project" value="UniProtKB-KW"/>
</dbReference>